<dbReference type="KEGG" id="smiz:4412673_04072"/>
<keyword evidence="1" id="KW-1133">Transmembrane helix</keyword>
<keyword evidence="3" id="KW-0645">Protease</keyword>
<evidence type="ECO:0000256" key="1">
    <source>
        <dbReference type="SAM" id="Phobius"/>
    </source>
</evidence>
<dbReference type="GO" id="GO:0006508">
    <property type="term" value="P:proteolysis"/>
    <property type="evidence" value="ECO:0007669"/>
    <property type="project" value="UniProtKB-KW"/>
</dbReference>
<dbReference type="GO" id="GO:0004175">
    <property type="term" value="F:endopeptidase activity"/>
    <property type="evidence" value="ECO:0007669"/>
    <property type="project" value="UniProtKB-ARBA"/>
</dbReference>
<feature type="transmembrane region" description="Helical" evidence="1">
    <location>
        <begin position="278"/>
        <end position="298"/>
    </location>
</feature>
<dbReference type="Pfam" id="PF02517">
    <property type="entry name" value="Rce1-like"/>
    <property type="match status" value="1"/>
</dbReference>
<feature type="transmembrane region" description="Helical" evidence="1">
    <location>
        <begin position="245"/>
        <end position="263"/>
    </location>
</feature>
<protein>
    <submittedName>
        <fullName evidence="3">CAAX amino terminal protease self- immunity</fullName>
    </submittedName>
</protein>
<keyword evidence="3" id="KW-0378">Hydrolase</keyword>
<feature type="transmembrane region" description="Helical" evidence="1">
    <location>
        <begin position="63"/>
        <end position="84"/>
    </location>
</feature>
<dbReference type="EMBL" id="LT906468">
    <property type="protein sequence ID" value="SNV66018.1"/>
    <property type="molecule type" value="Genomic_DNA"/>
</dbReference>
<evidence type="ECO:0000313" key="4">
    <source>
        <dbReference type="Proteomes" id="UP000215355"/>
    </source>
</evidence>
<feature type="domain" description="CAAX prenyl protease 2/Lysostaphin resistance protein A-like" evidence="2">
    <location>
        <begin position="166"/>
        <end position="253"/>
    </location>
</feature>
<dbReference type="InterPro" id="IPR003675">
    <property type="entry name" value="Rce1/LyrA-like_dom"/>
</dbReference>
<dbReference type="AlphaFoldDB" id="A0AAJ4XF75"/>
<feature type="transmembrane region" description="Helical" evidence="1">
    <location>
        <begin position="166"/>
        <end position="184"/>
    </location>
</feature>
<gene>
    <name evidence="3" type="ORF">SAMEA4412673_04072</name>
</gene>
<feature type="transmembrane region" description="Helical" evidence="1">
    <location>
        <begin position="221"/>
        <end position="238"/>
    </location>
</feature>
<keyword evidence="1" id="KW-0812">Transmembrane</keyword>
<feature type="transmembrane region" description="Helical" evidence="1">
    <location>
        <begin position="105"/>
        <end position="126"/>
    </location>
</feature>
<sequence length="313" mass="35894">MDGQMFEPKKNSAWMSMMILLGLTFACAFAVQVIVIVGILMSTGDIKSMLEGGGTSIFSENTYVLYIILAASSISTFLLPSLFLQLTEKNQYRYFPAEPFQLKNYLVLIFLFLLVCNPAMEVVSRWNMDMKLPDFLEKTELWMRSQEDQMKELTVKLVMVDSIGKLMLNLLVMAVIPAIVEEYYFRGALQNILGRLFKNVHLAIWVTAIIFSAIHVQFYGFFPRMLLGLIFGYAFLWSQNIWVPIFAHFLNNASVTIIAFVYARDGKTYEDLQNADPYTIPFYISSIILSVAIAFYFYKISNQKTKSNELKLD</sequence>
<accession>A0AAJ4XF75</accession>
<feature type="transmembrane region" description="Helical" evidence="1">
    <location>
        <begin position="196"/>
        <end position="215"/>
    </location>
</feature>
<dbReference type="PANTHER" id="PTHR43592:SF15">
    <property type="entry name" value="CAAX AMINO TERMINAL PROTEASE FAMILY PROTEIN"/>
    <property type="match status" value="1"/>
</dbReference>
<dbReference type="GO" id="GO:0080120">
    <property type="term" value="P:CAAX-box protein maturation"/>
    <property type="evidence" value="ECO:0007669"/>
    <property type="project" value="UniProtKB-ARBA"/>
</dbReference>
<dbReference type="RefSeq" id="WP_093099920.1">
    <property type="nucleotide sequence ID" value="NZ_FNGK01000005.1"/>
</dbReference>
<feature type="transmembrane region" description="Helical" evidence="1">
    <location>
        <begin position="20"/>
        <end position="43"/>
    </location>
</feature>
<name>A0AAJ4XF75_9SPHI</name>
<reference evidence="3 4" key="1">
    <citation type="submission" date="2017-06" db="EMBL/GenBank/DDBJ databases">
        <authorList>
            <consortium name="Pathogen Informatics"/>
        </authorList>
    </citation>
    <scope>NUCLEOTIDE SEQUENCE [LARGE SCALE GENOMIC DNA]</scope>
    <source>
        <strain evidence="3 4">NCTC12149</strain>
    </source>
</reference>
<keyword evidence="1" id="KW-0472">Membrane</keyword>
<dbReference type="PANTHER" id="PTHR43592">
    <property type="entry name" value="CAAX AMINO TERMINAL PROTEASE"/>
    <property type="match status" value="1"/>
</dbReference>
<dbReference type="Proteomes" id="UP000215355">
    <property type="component" value="Chromosome 1"/>
</dbReference>
<evidence type="ECO:0000313" key="3">
    <source>
        <dbReference type="EMBL" id="SNV66018.1"/>
    </source>
</evidence>
<organism evidence="3 4">
    <name type="scientific">Sphingobacterium mizutaii</name>
    <dbReference type="NCBI Taxonomy" id="1010"/>
    <lineage>
        <taxon>Bacteria</taxon>
        <taxon>Pseudomonadati</taxon>
        <taxon>Bacteroidota</taxon>
        <taxon>Sphingobacteriia</taxon>
        <taxon>Sphingobacteriales</taxon>
        <taxon>Sphingobacteriaceae</taxon>
        <taxon>Sphingobacterium</taxon>
    </lineage>
</organism>
<evidence type="ECO:0000259" key="2">
    <source>
        <dbReference type="Pfam" id="PF02517"/>
    </source>
</evidence>
<proteinExistence type="predicted"/>